<keyword evidence="2" id="KW-0812">Transmembrane</keyword>
<keyword evidence="2" id="KW-1133">Transmembrane helix</keyword>
<protein>
    <submittedName>
        <fullName evidence="3">Uncharacterized protein</fullName>
    </submittedName>
</protein>
<comment type="caution">
    <text evidence="3">The sequence shown here is derived from an EMBL/GenBank/DDBJ whole genome shotgun (WGS) entry which is preliminary data.</text>
</comment>
<gene>
    <name evidence="3" type="ORF">Tcan_02483</name>
</gene>
<proteinExistence type="predicted"/>
<keyword evidence="1" id="KW-0175">Coiled coil</keyword>
<organism evidence="3 4">
    <name type="scientific">Toxocara canis</name>
    <name type="common">Canine roundworm</name>
    <dbReference type="NCBI Taxonomy" id="6265"/>
    <lineage>
        <taxon>Eukaryota</taxon>
        <taxon>Metazoa</taxon>
        <taxon>Ecdysozoa</taxon>
        <taxon>Nematoda</taxon>
        <taxon>Chromadorea</taxon>
        <taxon>Rhabditida</taxon>
        <taxon>Spirurina</taxon>
        <taxon>Ascaridomorpha</taxon>
        <taxon>Ascaridoidea</taxon>
        <taxon>Toxocaridae</taxon>
        <taxon>Toxocara</taxon>
    </lineage>
</organism>
<dbReference type="EMBL" id="JPKZ01022690">
    <property type="protein sequence ID" value="KHN71129.1"/>
    <property type="molecule type" value="Genomic_DNA"/>
</dbReference>
<keyword evidence="4" id="KW-1185">Reference proteome</keyword>
<feature type="coiled-coil region" evidence="1">
    <location>
        <begin position="57"/>
        <end position="85"/>
    </location>
</feature>
<reference evidence="3 4" key="1">
    <citation type="submission" date="2014-11" db="EMBL/GenBank/DDBJ databases">
        <title>Genetic blueprint of the zoonotic pathogen Toxocara canis.</title>
        <authorList>
            <person name="Zhu X.-Q."/>
            <person name="Korhonen P.K."/>
            <person name="Cai H."/>
            <person name="Young N.D."/>
            <person name="Nejsum P."/>
            <person name="von Samson-Himmelstjerna G."/>
            <person name="Boag P.R."/>
            <person name="Tan P."/>
            <person name="Li Q."/>
            <person name="Min J."/>
            <person name="Yang Y."/>
            <person name="Wang X."/>
            <person name="Fang X."/>
            <person name="Hall R.S."/>
            <person name="Hofmann A."/>
            <person name="Sternberg P.W."/>
            <person name="Jex A.R."/>
            <person name="Gasser R.B."/>
        </authorList>
    </citation>
    <scope>NUCLEOTIDE SEQUENCE [LARGE SCALE GENOMIC DNA]</scope>
    <source>
        <strain evidence="3">PN_DK_2014</strain>
    </source>
</reference>
<name>A0A0B2UPD4_TOXCA</name>
<keyword evidence="2" id="KW-0472">Membrane</keyword>
<sequence>MQRITASKEQSVVRVAPGSDQWKYDMEVSGTFNDSDLNNKLLPMDELDSDLYDRVSYLNLMSQYEERERQRKFEEKESLRRLREELVFSFSLFSHIHFMGNLYFLVHPLLPFSVPLFPHPSLPSNFLGVFFVAF</sequence>
<dbReference type="Proteomes" id="UP000031036">
    <property type="component" value="Unassembled WGS sequence"/>
</dbReference>
<dbReference type="AlphaFoldDB" id="A0A0B2UPD4"/>
<evidence type="ECO:0000313" key="3">
    <source>
        <dbReference type="EMBL" id="KHN71129.1"/>
    </source>
</evidence>
<accession>A0A0B2UPD4</accession>
<dbReference type="OrthoDB" id="5850496at2759"/>
<feature type="transmembrane region" description="Helical" evidence="2">
    <location>
        <begin position="86"/>
        <end position="106"/>
    </location>
</feature>
<evidence type="ECO:0000256" key="2">
    <source>
        <dbReference type="SAM" id="Phobius"/>
    </source>
</evidence>
<evidence type="ECO:0000256" key="1">
    <source>
        <dbReference type="SAM" id="Coils"/>
    </source>
</evidence>
<evidence type="ECO:0000313" key="4">
    <source>
        <dbReference type="Proteomes" id="UP000031036"/>
    </source>
</evidence>